<evidence type="ECO:0000256" key="2">
    <source>
        <dbReference type="SAM" id="Phobius"/>
    </source>
</evidence>
<dbReference type="GO" id="GO:0005737">
    <property type="term" value="C:cytoplasm"/>
    <property type="evidence" value="ECO:0007669"/>
    <property type="project" value="TreeGrafter"/>
</dbReference>
<dbReference type="InterPro" id="IPR003719">
    <property type="entry name" value="Phenazine_PhzF-like"/>
</dbReference>
<dbReference type="AlphaFoldDB" id="A0A0G4I1L6"/>
<feature type="compositionally biased region" description="Acidic residues" evidence="1">
    <location>
        <begin position="355"/>
        <end position="366"/>
    </location>
</feature>
<feature type="compositionally biased region" description="Basic and acidic residues" evidence="1">
    <location>
        <begin position="200"/>
        <end position="211"/>
    </location>
</feature>
<feature type="transmembrane region" description="Helical" evidence="2">
    <location>
        <begin position="757"/>
        <end position="776"/>
    </location>
</feature>
<protein>
    <submittedName>
        <fullName evidence="3">Uncharacterized protein</fullName>
    </submittedName>
</protein>
<organism evidence="3">
    <name type="scientific">Chromera velia CCMP2878</name>
    <dbReference type="NCBI Taxonomy" id="1169474"/>
    <lineage>
        <taxon>Eukaryota</taxon>
        <taxon>Sar</taxon>
        <taxon>Alveolata</taxon>
        <taxon>Colpodellida</taxon>
        <taxon>Chromeraceae</taxon>
        <taxon>Chromera</taxon>
    </lineage>
</organism>
<feature type="compositionally biased region" description="Low complexity" evidence="1">
    <location>
        <begin position="212"/>
        <end position="227"/>
    </location>
</feature>
<evidence type="ECO:0000313" key="3">
    <source>
        <dbReference type="EMBL" id="CEM50756.1"/>
    </source>
</evidence>
<dbReference type="GO" id="GO:0016853">
    <property type="term" value="F:isomerase activity"/>
    <property type="evidence" value="ECO:0007669"/>
    <property type="project" value="TreeGrafter"/>
</dbReference>
<dbReference type="SUPFAM" id="SSF54506">
    <property type="entry name" value="Diaminopimelate epimerase-like"/>
    <property type="match status" value="1"/>
</dbReference>
<dbReference type="PANTHER" id="PTHR13774:SF32">
    <property type="entry name" value="ANTISENSE-ENHANCING SEQUENCE 1"/>
    <property type="match status" value="1"/>
</dbReference>
<feature type="compositionally biased region" description="Basic and acidic residues" evidence="1">
    <location>
        <begin position="82"/>
        <end position="92"/>
    </location>
</feature>
<dbReference type="PhylomeDB" id="A0A0G4I1L6"/>
<accession>A0A0G4I1L6</accession>
<feature type="region of interest" description="Disordered" evidence="1">
    <location>
        <begin position="193"/>
        <end position="227"/>
    </location>
</feature>
<keyword evidence="2" id="KW-0472">Membrane</keyword>
<keyword evidence="2" id="KW-1133">Transmembrane helix</keyword>
<reference evidence="3" key="1">
    <citation type="submission" date="2014-11" db="EMBL/GenBank/DDBJ databases">
        <authorList>
            <person name="Otto D Thomas"/>
            <person name="Naeem Raeece"/>
        </authorList>
    </citation>
    <scope>NUCLEOTIDE SEQUENCE</scope>
</reference>
<dbReference type="VEuPathDB" id="CryptoDB:Cvel_10172"/>
<feature type="compositionally biased region" description="Pro residues" evidence="1">
    <location>
        <begin position="159"/>
        <end position="171"/>
    </location>
</feature>
<feature type="compositionally biased region" description="Low complexity" evidence="1">
    <location>
        <begin position="311"/>
        <end position="324"/>
    </location>
</feature>
<keyword evidence="2" id="KW-0812">Transmembrane</keyword>
<feature type="compositionally biased region" description="Acidic residues" evidence="1">
    <location>
        <begin position="284"/>
        <end position="296"/>
    </location>
</feature>
<dbReference type="EMBL" id="CDMZ01004743">
    <property type="protein sequence ID" value="CEM50756.1"/>
    <property type="molecule type" value="Genomic_DNA"/>
</dbReference>
<feature type="transmembrane region" description="Helical" evidence="2">
    <location>
        <begin position="561"/>
        <end position="583"/>
    </location>
</feature>
<dbReference type="PANTHER" id="PTHR13774">
    <property type="entry name" value="PHENAZINE BIOSYNTHESIS PROTEIN"/>
    <property type="match status" value="1"/>
</dbReference>
<name>A0A0G4I1L6_9ALVE</name>
<gene>
    <name evidence="3" type="ORF">Cvel_10172</name>
</gene>
<dbReference type="Gene3D" id="3.10.310.10">
    <property type="entry name" value="Diaminopimelate Epimerase, Chain A, domain 1"/>
    <property type="match status" value="2"/>
</dbReference>
<feature type="region of interest" description="Disordered" evidence="1">
    <location>
        <begin position="279"/>
        <end position="411"/>
    </location>
</feature>
<evidence type="ECO:0000256" key="1">
    <source>
        <dbReference type="SAM" id="MobiDB-lite"/>
    </source>
</evidence>
<proteinExistence type="predicted"/>
<dbReference type="Pfam" id="PF02567">
    <property type="entry name" value="PhzC-PhzF"/>
    <property type="match status" value="1"/>
</dbReference>
<sequence length="1280" mass="140804">MKLAVKFKGYLEGGDVRRHLMWQQLDAELESRKFDMGVHFRSLGWSQNERKTNTLGRQLTWNTTVTPFRKAPPDGDREDQIEESRPEGKDLPLFEETQEDQRGRVDYPAPPSSPSSAIRSEDSMSSWGESEAGEGAPLSPKQFQPMKPIGYVEREGEPPSSPESPTRPPPWQNRVAFFTRLNALRDSIMQHFSPSARALGNEEEREEKGDQTRTSVSLSSVSSPTPAAARVRNNLNNLDLILSRYRTHHEIEDAVADSAPTVSEEESLRSAAIVPPPRKRYEVPEVEEEGGLEIDEQSPLVLTRGAAGQTPSARSFRFFSPRRSGTGPSRKESKSYSPLRKDEFRGPRFFPEGMEGQEEEREEEEVQPPTPMKKSKSSSPSVFLRSAPAPPDSRTLFEQQKKRRRSKRESRFLEAIRKQRSSILGSVNTLEGGQLKAGKTFRDRPKMTIVAPHGFSRPGRIPLRARWTLWSFWGVVGRSVDTGHVILRLIHWPHVWLQSDVSPLTEALLWTLRLLGSFCLCLILNAQTVLVGETEDFHTPATPNTLTTAPRQFSLPTTMDLLAFVPAGGLKIILSFFVFLLVVGAGVRPVCAHVWSEEALFDGIEVVRSSEGDGGVEGKEKGCVGASERGSWRWKGGRLRDTPTFSGIHSDGDCLSVSASREHIRITSSRRSFSLRRVSSSSSSSSFRLEAGQRGRRRSSLARAGTFLEGEQPIGRLLFYAFGPSMNMRSAPVRLLRSQCARRFVEQRHLEILIEKALLMTIGILLAAYISLLAIASAEWAADREEAVNESGSGKSDSASESAGEMRFCLRRPGVVLSEHSVGIFFFFLLEILWCGLQAISQTLLLSTVPVTSRFAARTTADWLREERESRNFSARCSKPFKFASDSHPAVMLNSLQAVSPASAQQESSAAPVTTPVKPMSKKFQIIDVFTSAAGERLQGAQIAVIDGDGLSDEKMIALAREFGTETVFILPADARGVPVGADSPSALAPLPAASIRVFSPLKELPFAGHPMMAAIFSVANAKKATGKFSSSAEGGEMSFGLRQRIGVISCSAFEGKGKGGEIESVGWKLPFDYTIDKGVPVNEQLAAGLGLSPDQLEFRGSGMFENSSFLCRKVYPVQIGTPYTVVPVKSYQAVRSAKLDDEMPWLFDCGEGIILLTAETPEGEKADFHARIVGKDVGIHEDPPIGNSMPSLASYLLDLSGKNEVSVSVSRGTEMRSAHKLKMSRYSLLHITVKSMDLQQNGHASNGTHLHMGTGQKMCTCELSVWGHVAESAEGTMKM</sequence>
<feature type="compositionally biased region" description="Basic and acidic residues" evidence="1">
    <location>
        <begin position="329"/>
        <end position="346"/>
    </location>
</feature>
<feature type="region of interest" description="Disordered" evidence="1">
    <location>
        <begin position="63"/>
        <end position="172"/>
    </location>
</feature>